<dbReference type="OrthoDB" id="9778595at2"/>
<evidence type="ECO:0000256" key="2">
    <source>
        <dbReference type="ARBA" id="ARBA00016337"/>
    </source>
</evidence>
<dbReference type="PIRSF" id="PIRSF006268">
    <property type="entry name" value="ApbE"/>
    <property type="match status" value="1"/>
</dbReference>
<evidence type="ECO:0000256" key="3">
    <source>
        <dbReference type="ARBA" id="ARBA00022630"/>
    </source>
</evidence>
<dbReference type="Proteomes" id="UP000317430">
    <property type="component" value="Unassembled WGS sequence"/>
</dbReference>
<dbReference type="GO" id="GO:0016740">
    <property type="term" value="F:transferase activity"/>
    <property type="evidence" value="ECO:0007669"/>
    <property type="project" value="UniProtKB-UniRule"/>
</dbReference>
<keyword evidence="13" id="KW-1185">Reference proteome</keyword>
<gene>
    <name evidence="12" type="ORF">FRX57_00930</name>
</gene>
<protein>
    <recommendedName>
        <fullName evidence="2 10">FAD:protein FMN transferase</fullName>
        <ecNumber evidence="1 10">2.7.1.180</ecNumber>
    </recommendedName>
    <alternativeName>
        <fullName evidence="8 10">Flavin transferase</fullName>
    </alternativeName>
</protein>
<evidence type="ECO:0000256" key="7">
    <source>
        <dbReference type="ARBA" id="ARBA00022842"/>
    </source>
</evidence>
<evidence type="ECO:0000313" key="13">
    <source>
        <dbReference type="Proteomes" id="UP000317430"/>
    </source>
</evidence>
<keyword evidence="5 10" id="KW-0479">Metal-binding</keyword>
<dbReference type="InterPro" id="IPR003374">
    <property type="entry name" value="ApbE-like_sf"/>
</dbReference>
<feature type="binding site" evidence="11">
    <location>
        <position position="264"/>
    </location>
    <ligand>
        <name>Mg(2+)</name>
        <dbReference type="ChEBI" id="CHEBI:18420"/>
    </ligand>
</feature>
<dbReference type="SUPFAM" id="SSF143631">
    <property type="entry name" value="ApbE-like"/>
    <property type="match status" value="1"/>
</dbReference>
<comment type="cofactor">
    <cofactor evidence="11">
        <name>Mg(2+)</name>
        <dbReference type="ChEBI" id="CHEBI:18420"/>
    </cofactor>
    <cofactor evidence="11">
        <name>Mn(2+)</name>
        <dbReference type="ChEBI" id="CHEBI:29035"/>
    </cofactor>
    <text evidence="11">Magnesium. Can also use manganese.</text>
</comment>
<proteinExistence type="inferred from homology"/>
<evidence type="ECO:0000256" key="4">
    <source>
        <dbReference type="ARBA" id="ARBA00022679"/>
    </source>
</evidence>
<dbReference type="Gene3D" id="3.10.520.10">
    <property type="entry name" value="ApbE-like domains"/>
    <property type="match status" value="1"/>
</dbReference>
<comment type="catalytic activity">
    <reaction evidence="9 10">
        <text>L-threonyl-[protein] + FAD = FMN-L-threonyl-[protein] + AMP + H(+)</text>
        <dbReference type="Rhea" id="RHEA:36847"/>
        <dbReference type="Rhea" id="RHEA-COMP:11060"/>
        <dbReference type="Rhea" id="RHEA-COMP:11061"/>
        <dbReference type="ChEBI" id="CHEBI:15378"/>
        <dbReference type="ChEBI" id="CHEBI:30013"/>
        <dbReference type="ChEBI" id="CHEBI:57692"/>
        <dbReference type="ChEBI" id="CHEBI:74257"/>
        <dbReference type="ChEBI" id="CHEBI:456215"/>
        <dbReference type="EC" id="2.7.1.180"/>
    </reaction>
</comment>
<comment type="similarity">
    <text evidence="10">Belongs to the ApbE family.</text>
</comment>
<keyword evidence="6 10" id="KW-0274">FAD</keyword>
<dbReference type="EC" id="2.7.1.180" evidence="1 10"/>
<dbReference type="PANTHER" id="PTHR30040">
    <property type="entry name" value="THIAMINE BIOSYNTHESIS LIPOPROTEIN APBE"/>
    <property type="match status" value="1"/>
</dbReference>
<keyword evidence="3 10" id="KW-0285">Flavoprotein</keyword>
<evidence type="ECO:0000256" key="5">
    <source>
        <dbReference type="ARBA" id="ARBA00022723"/>
    </source>
</evidence>
<evidence type="ECO:0000256" key="8">
    <source>
        <dbReference type="ARBA" id="ARBA00031306"/>
    </source>
</evidence>
<feature type="binding site" evidence="11">
    <location>
        <position position="147"/>
    </location>
    <ligand>
        <name>Mg(2+)</name>
        <dbReference type="ChEBI" id="CHEBI:18420"/>
    </ligand>
</feature>
<dbReference type="AlphaFoldDB" id="A0A5C5SFB5"/>
<evidence type="ECO:0000256" key="9">
    <source>
        <dbReference type="ARBA" id="ARBA00048540"/>
    </source>
</evidence>
<comment type="caution">
    <text evidence="12">The sequence shown here is derived from an EMBL/GenBank/DDBJ whole genome shotgun (WGS) entry which is preliminary data.</text>
</comment>
<evidence type="ECO:0000256" key="6">
    <source>
        <dbReference type="ARBA" id="ARBA00022827"/>
    </source>
</evidence>
<dbReference type="Pfam" id="PF02424">
    <property type="entry name" value="ApbE"/>
    <property type="match status" value="1"/>
</dbReference>
<accession>A0A5C5SFB5</accession>
<dbReference type="PANTHER" id="PTHR30040:SF2">
    <property type="entry name" value="FAD:PROTEIN FMN TRANSFERASE"/>
    <property type="match status" value="1"/>
</dbReference>
<feature type="binding site" evidence="11">
    <location>
        <position position="268"/>
    </location>
    <ligand>
        <name>Mg(2+)</name>
        <dbReference type="ChEBI" id="CHEBI:18420"/>
    </ligand>
</feature>
<keyword evidence="7 10" id="KW-0460">Magnesium</keyword>
<organism evidence="12 13">
    <name type="scientific">Streptococcus cuniculipharyngis</name>
    <dbReference type="NCBI Taxonomy" id="1562651"/>
    <lineage>
        <taxon>Bacteria</taxon>
        <taxon>Bacillati</taxon>
        <taxon>Bacillota</taxon>
        <taxon>Bacilli</taxon>
        <taxon>Lactobacillales</taxon>
        <taxon>Streptococcaceae</taxon>
        <taxon>Streptococcus</taxon>
    </lineage>
</organism>
<evidence type="ECO:0000256" key="1">
    <source>
        <dbReference type="ARBA" id="ARBA00011955"/>
    </source>
</evidence>
<sequence>MSISRDSLQLMGTRIDLMIDSQDSQKLLAIVSKQLEDYEKRFSANSQISELAQLHAKAGLAPYQISPDLFSLIALGKEHSLVPKSQLNIALGPVIQSWRIGFADARLPTKQTIQKKLALCHPQDILLNTDQSSVFLRKQGMKLDLGGLAKGYISDQIVTFLKTQGVNSAMINLGGNVLVYGKNPQSPSGLWSVGIQNPQASKRGQYLLTLPVKNLSVVTSGSYERRLIHQGQSYHHILDPRTGYPVRSSLVSLTLISPSSLQADLWASRLFGLDKDLILTQINQQKQLEGILIDHNNQITFSKGLHSYVKNLSF</sequence>
<dbReference type="RefSeq" id="WP_146565742.1">
    <property type="nucleotide sequence ID" value="NZ_VOHL01000001.1"/>
</dbReference>
<evidence type="ECO:0000256" key="11">
    <source>
        <dbReference type="PIRSR" id="PIRSR006268-2"/>
    </source>
</evidence>
<dbReference type="GO" id="GO:0046872">
    <property type="term" value="F:metal ion binding"/>
    <property type="evidence" value="ECO:0007669"/>
    <property type="project" value="UniProtKB-UniRule"/>
</dbReference>
<reference evidence="12 13" key="1">
    <citation type="submission" date="2019-08" db="EMBL/GenBank/DDBJ databases">
        <authorList>
            <person name="Lei W."/>
        </authorList>
    </citation>
    <scope>NUCLEOTIDE SEQUENCE [LARGE SCALE GENOMIC DNA]</scope>
    <source>
        <strain evidence="12 13">CCUG 66496</strain>
    </source>
</reference>
<dbReference type="EMBL" id="VOHL01000001">
    <property type="protein sequence ID" value="TWS98808.1"/>
    <property type="molecule type" value="Genomic_DNA"/>
</dbReference>
<keyword evidence="4 10" id="KW-0808">Transferase</keyword>
<name>A0A5C5SFB5_9STRE</name>
<evidence type="ECO:0000256" key="10">
    <source>
        <dbReference type="PIRNR" id="PIRNR006268"/>
    </source>
</evidence>
<evidence type="ECO:0000313" key="12">
    <source>
        <dbReference type="EMBL" id="TWS98808.1"/>
    </source>
</evidence>
<dbReference type="InterPro" id="IPR024932">
    <property type="entry name" value="ApbE"/>
</dbReference>